<evidence type="ECO:0000313" key="3">
    <source>
        <dbReference type="Proteomes" id="UP000256429"/>
    </source>
</evidence>
<feature type="transmembrane region" description="Helical" evidence="1">
    <location>
        <begin position="83"/>
        <end position="103"/>
    </location>
</feature>
<reference evidence="2 3" key="1">
    <citation type="submission" date="2018-08" db="EMBL/GenBank/DDBJ databases">
        <title>Genomic Encyclopedia of Type Strains, Phase III (KMG-III): the genomes of soil and plant-associated and newly described type strains.</title>
        <authorList>
            <person name="Whitman W."/>
        </authorList>
    </citation>
    <scope>NUCLEOTIDE SEQUENCE [LARGE SCALE GENOMIC DNA]</scope>
    <source>
        <strain evidence="2 3">325-5</strain>
    </source>
</reference>
<dbReference type="RefSeq" id="WP_115882063.1">
    <property type="nucleotide sequence ID" value="NZ_QTTQ01000012.1"/>
</dbReference>
<evidence type="ECO:0000313" key="2">
    <source>
        <dbReference type="EMBL" id="REE79765.1"/>
    </source>
</evidence>
<protein>
    <submittedName>
        <fullName evidence="2">Uncharacterized protein</fullName>
    </submittedName>
</protein>
<name>A0A3D9RSR2_9FLAO</name>
<organism evidence="2 3">
    <name type="scientific">Lutibacter oceani</name>
    <dbReference type="NCBI Taxonomy" id="1853311"/>
    <lineage>
        <taxon>Bacteria</taxon>
        <taxon>Pseudomonadati</taxon>
        <taxon>Bacteroidota</taxon>
        <taxon>Flavobacteriia</taxon>
        <taxon>Flavobacteriales</taxon>
        <taxon>Flavobacteriaceae</taxon>
        <taxon>Lutibacter</taxon>
    </lineage>
</organism>
<dbReference type="AlphaFoldDB" id="A0A3D9RSR2"/>
<feature type="transmembrane region" description="Helical" evidence="1">
    <location>
        <begin position="58"/>
        <end position="78"/>
    </location>
</feature>
<proteinExistence type="predicted"/>
<feature type="transmembrane region" description="Helical" evidence="1">
    <location>
        <begin position="9"/>
        <end position="28"/>
    </location>
</feature>
<keyword evidence="1" id="KW-0812">Transmembrane</keyword>
<gene>
    <name evidence="2" type="ORF">BX611_2661</name>
</gene>
<keyword evidence="1" id="KW-0472">Membrane</keyword>
<feature type="transmembrane region" description="Helical" evidence="1">
    <location>
        <begin position="115"/>
        <end position="132"/>
    </location>
</feature>
<evidence type="ECO:0000256" key="1">
    <source>
        <dbReference type="SAM" id="Phobius"/>
    </source>
</evidence>
<accession>A0A3D9RSR2</accession>
<sequence length="160" mass="18756">MIKNTKKSSLLLGSFMIILIVFIPYLLYVHKFIDQDLEKFETIFGTIKGGSVFTYAQVYIYMLLSKLVPLLLLIIWFITNKHWWVHALAIPISVYLFQLISVINDSEEYVDDVEFIYTVPIAVLVMVILYYLRSKMSIYIQAVDLKKEMDENMKIPTKID</sequence>
<keyword evidence="3" id="KW-1185">Reference proteome</keyword>
<dbReference type="OrthoDB" id="1446731at2"/>
<dbReference type="Proteomes" id="UP000256429">
    <property type="component" value="Unassembled WGS sequence"/>
</dbReference>
<comment type="caution">
    <text evidence="2">The sequence shown here is derived from an EMBL/GenBank/DDBJ whole genome shotgun (WGS) entry which is preliminary data.</text>
</comment>
<dbReference type="EMBL" id="QTTQ01000012">
    <property type="protein sequence ID" value="REE79765.1"/>
    <property type="molecule type" value="Genomic_DNA"/>
</dbReference>
<keyword evidence="1" id="KW-1133">Transmembrane helix</keyword>